<protein>
    <submittedName>
        <fullName evidence="1">Uncharacterized protein</fullName>
    </submittedName>
</protein>
<reference evidence="1 2" key="2">
    <citation type="journal article" date="2022" name="Mol. Ecol. Resour.">
        <title>The genomes of chicory, endive, great burdock and yacon provide insights into Asteraceae paleo-polyploidization history and plant inulin production.</title>
        <authorList>
            <person name="Fan W."/>
            <person name="Wang S."/>
            <person name="Wang H."/>
            <person name="Wang A."/>
            <person name="Jiang F."/>
            <person name="Liu H."/>
            <person name="Zhao H."/>
            <person name="Xu D."/>
            <person name="Zhang Y."/>
        </authorList>
    </citation>
    <scope>NUCLEOTIDE SEQUENCE [LARGE SCALE GENOMIC DNA]</scope>
    <source>
        <strain evidence="2">cv. Punajuju</strain>
        <tissue evidence="1">Leaves</tissue>
    </source>
</reference>
<proteinExistence type="predicted"/>
<comment type="caution">
    <text evidence="1">The sequence shown here is derived from an EMBL/GenBank/DDBJ whole genome shotgun (WGS) entry which is preliminary data.</text>
</comment>
<sequence length="86" mass="9770">MCRQQQYHSVVAEFGLEIESDDEDELESDEINDLDKSDFKQNEGEGVADGIERMYRTRSVLDFNESNGIGTGLSRKGLLEARGDFY</sequence>
<gene>
    <name evidence="1" type="ORF">L2E82_29970</name>
</gene>
<evidence type="ECO:0000313" key="2">
    <source>
        <dbReference type="Proteomes" id="UP001055811"/>
    </source>
</evidence>
<name>A0ACB9CZ78_CICIN</name>
<organism evidence="1 2">
    <name type="scientific">Cichorium intybus</name>
    <name type="common">Chicory</name>
    <dbReference type="NCBI Taxonomy" id="13427"/>
    <lineage>
        <taxon>Eukaryota</taxon>
        <taxon>Viridiplantae</taxon>
        <taxon>Streptophyta</taxon>
        <taxon>Embryophyta</taxon>
        <taxon>Tracheophyta</taxon>
        <taxon>Spermatophyta</taxon>
        <taxon>Magnoliopsida</taxon>
        <taxon>eudicotyledons</taxon>
        <taxon>Gunneridae</taxon>
        <taxon>Pentapetalae</taxon>
        <taxon>asterids</taxon>
        <taxon>campanulids</taxon>
        <taxon>Asterales</taxon>
        <taxon>Asteraceae</taxon>
        <taxon>Cichorioideae</taxon>
        <taxon>Cichorieae</taxon>
        <taxon>Cichoriinae</taxon>
        <taxon>Cichorium</taxon>
    </lineage>
</organism>
<dbReference type="EMBL" id="CM042013">
    <property type="protein sequence ID" value="KAI3739561.1"/>
    <property type="molecule type" value="Genomic_DNA"/>
</dbReference>
<evidence type="ECO:0000313" key="1">
    <source>
        <dbReference type="EMBL" id="KAI3739561.1"/>
    </source>
</evidence>
<dbReference type="Proteomes" id="UP001055811">
    <property type="component" value="Linkage Group LG05"/>
</dbReference>
<accession>A0ACB9CZ78</accession>
<reference evidence="2" key="1">
    <citation type="journal article" date="2022" name="Mol. Ecol. Resour.">
        <title>The genomes of chicory, endive, great burdock and yacon provide insights into Asteraceae palaeo-polyploidization history and plant inulin production.</title>
        <authorList>
            <person name="Fan W."/>
            <person name="Wang S."/>
            <person name="Wang H."/>
            <person name="Wang A."/>
            <person name="Jiang F."/>
            <person name="Liu H."/>
            <person name="Zhao H."/>
            <person name="Xu D."/>
            <person name="Zhang Y."/>
        </authorList>
    </citation>
    <scope>NUCLEOTIDE SEQUENCE [LARGE SCALE GENOMIC DNA]</scope>
    <source>
        <strain evidence="2">cv. Punajuju</strain>
    </source>
</reference>
<keyword evidence="2" id="KW-1185">Reference proteome</keyword>